<proteinExistence type="predicted"/>
<evidence type="ECO:0000313" key="2">
    <source>
        <dbReference type="Proteomes" id="UP000246104"/>
    </source>
</evidence>
<reference evidence="1 2" key="1">
    <citation type="submission" date="2018-02" db="EMBL/GenBank/DDBJ databases">
        <title>Genomic Reconstructions from Amazon Rainforest and Pasture Soil Reveal Novel Insights into the Physiology of Candidate Phyla in Tropical Sites.</title>
        <authorList>
            <person name="Kroeger M.E."/>
            <person name="Delmont T."/>
            <person name="Eren A.M."/>
            <person name="Guo J."/>
            <person name="Meyer K.M."/>
            <person name="Khan K."/>
            <person name="Rodrigues J.L.M."/>
            <person name="Bohannan B.J.M."/>
            <person name="Tringe S."/>
            <person name="Borges C.D."/>
            <person name="Tiedje J."/>
            <person name="Tsai S.M."/>
            <person name="Nusslein K."/>
        </authorList>
    </citation>
    <scope>NUCLEOTIDE SEQUENCE [LARGE SCALE GENOMIC DNA]</scope>
    <source>
        <strain evidence="1">Amazon FNV 2010 28 9</strain>
    </source>
</reference>
<protein>
    <submittedName>
        <fullName evidence="1">Uncharacterized protein</fullName>
    </submittedName>
</protein>
<dbReference type="EMBL" id="PSRQ01000050">
    <property type="protein sequence ID" value="PWU22984.1"/>
    <property type="molecule type" value="Genomic_DNA"/>
</dbReference>
<dbReference type="Proteomes" id="UP000246104">
    <property type="component" value="Unassembled WGS sequence"/>
</dbReference>
<feature type="non-terminal residue" evidence="1">
    <location>
        <position position="1"/>
    </location>
</feature>
<dbReference type="AlphaFoldDB" id="A0A317JMU0"/>
<organism evidence="1 2">
    <name type="scientific">Candidatus Cerribacteria bacterium 'Amazon FNV 2010 28 9'</name>
    <dbReference type="NCBI Taxonomy" id="2081795"/>
    <lineage>
        <taxon>Bacteria</taxon>
        <taxon>Candidatus Cerribacteria</taxon>
    </lineage>
</organism>
<evidence type="ECO:0000313" key="1">
    <source>
        <dbReference type="EMBL" id="PWU22984.1"/>
    </source>
</evidence>
<name>A0A317JMU0_9BACT</name>
<comment type="caution">
    <text evidence="1">The sequence shown here is derived from an EMBL/GenBank/DDBJ whole genome shotgun (WGS) entry which is preliminary data.</text>
</comment>
<sequence>SKQKEDAKSLQLPIYLLLVNGCQKRVVTKASYWYLELSDELEEKELPDIEEARSQVLKIAKQIKLARTFNRFSCPHKGCRQCKPFEMVLSGEAEFVGEDGYRRDIYMIDHSKSDEDESEIL</sequence>
<accession>A0A317JMU0</accession>
<gene>
    <name evidence="1" type="ORF">C5B42_04565</name>
</gene>